<sequence>MTFHFKRPVYSGDTITCNWMITEIDERGRAKAVVTMHND</sequence>
<dbReference type="EMBL" id="JACHXI010000029">
    <property type="protein sequence ID" value="MBB3105212.1"/>
    <property type="molecule type" value="Genomic_DNA"/>
</dbReference>
<dbReference type="Gene3D" id="3.10.129.10">
    <property type="entry name" value="Hotdog Thioesterase"/>
    <property type="match status" value="1"/>
</dbReference>
<gene>
    <name evidence="1" type="ORF">FHR87_003647</name>
</gene>
<comment type="caution">
    <text evidence="1">The sequence shown here is derived from an EMBL/GenBank/DDBJ whole genome shotgun (WGS) entry which is preliminary data.</text>
</comment>
<dbReference type="AlphaFoldDB" id="A0A839T6Y6"/>
<accession>A0A839T6Y6</accession>
<evidence type="ECO:0000313" key="2">
    <source>
        <dbReference type="Proteomes" id="UP000549250"/>
    </source>
</evidence>
<proteinExistence type="predicted"/>
<dbReference type="Proteomes" id="UP000549250">
    <property type="component" value="Unassembled WGS sequence"/>
</dbReference>
<reference evidence="1 2" key="1">
    <citation type="submission" date="2020-08" db="EMBL/GenBank/DDBJ databases">
        <title>Genomic Encyclopedia of Type Strains, Phase III (KMG-III): the genomes of soil and plant-associated and newly described type strains.</title>
        <authorList>
            <person name="Whitman W."/>
        </authorList>
    </citation>
    <scope>NUCLEOTIDE SEQUENCE [LARGE SCALE GENOMIC DNA]</scope>
    <source>
        <strain evidence="1 2">CECT 4462</strain>
    </source>
</reference>
<keyword evidence="2" id="KW-1185">Reference proteome</keyword>
<dbReference type="InterPro" id="IPR029069">
    <property type="entry name" value="HotDog_dom_sf"/>
</dbReference>
<name>A0A839T6Y6_AZOMA</name>
<dbReference type="SUPFAM" id="SSF54637">
    <property type="entry name" value="Thioesterase/thiol ester dehydrase-isomerase"/>
    <property type="match status" value="1"/>
</dbReference>
<evidence type="ECO:0000313" key="1">
    <source>
        <dbReference type="EMBL" id="MBB3105212.1"/>
    </source>
</evidence>
<protein>
    <submittedName>
        <fullName evidence="1">Acyl dehydratase</fullName>
    </submittedName>
</protein>
<organism evidence="1 2">
    <name type="scientific">Azomonas macrocytogenes</name>
    <name type="common">Azotobacter macrocytogenes</name>
    <dbReference type="NCBI Taxonomy" id="69962"/>
    <lineage>
        <taxon>Bacteria</taxon>
        <taxon>Pseudomonadati</taxon>
        <taxon>Pseudomonadota</taxon>
        <taxon>Gammaproteobacteria</taxon>
        <taxon>Pseudomonadales</taxon>
        <taxon>Pseudomonadaceae</taxon>
        <taxon>Azomonas</taxon>
    </lineage>
</organism>